<name>A0AAV7SYP7_PLEWA</name>
<sequence length="72" mass="7798">DEPKRRPSAAGPASEEAKSTSLGSIRISMDFLRSVEIAQFVLPKRHTALWAHPNKTSVLTGVPDSLEVVARS</sequence>
<comment type="caution">
    <text evidence="2">The sequence shown here is derived from an EMBL/GenBank/DDBJ whole genome shotgun (WGS) entry which is preliminary data.</text>
</comment>
<organism evidence="2 3">
    <name type="scientific">Pleurodeles waltl</name>
    <name type="common">Iberian ribbed newt</name>
    <dbReference type="NCBI Taxonomy" id="8319"/>
    <lineage>
        <taxon>Eukaryota</taxon>
        <taxon>Metazoa</taxon>
        <taxon>Chordata</taxon>
        <taxon>Craniata</taxon>
        <taxon>Vertebrata</taxon>
        <taxon>Euteleostomi</taxon>
        <taxon>Amphibia</taxon>
        <taxon>Batrachia</taxon>
        <taxon>Caudata</taxon>
        <taxon>Salamandroidea</taxon>
        <taxon>Salamandridae</taxon>
        <taxon>Pleurodelinae</taxon>
        <taxon>Pleurodeles</taxon>
    </lineage>
</organism>
<proteinExistence type="predicted"/>
<dbReference type="EMBL" id="JANPWB010000007">
    <property type="protein sequence ID" value="KAJ1169257.1"/>
    <property type="molecule type" value="Genomic_DNA"/>
</dbReference>
<feature type="region of interest" description="Disordered" evidence="1">
    <location>
        <begin position="1"/>
        <end position="20"/>
    </location>
</feature>
<dbReference type="Proteomes" id="UP001066276">
    <property type="component" value="Chromosome 4_1"/>
</dbReference>
<protein>
    <submittedName>
        <fullName evidence="2">Uncharacterized protein</fullName>
    </submittedName>
</protein>
<dbReference type="AlphaFoldDB" id="A0AAV7SYP7"/>
<feature type="non-terminal residue" evidence="2">
    <location>
        <position position="72"/>
    </location>
</feature>
<evidence type="ECO:0000313" key="3">
    <source>
        <dbReference type="Proteomes" id="UP001066276"/>
    </source>
</evidence>
<reference evidence="2" key="1">
    <citation type="journal article" date="2022" name="bioRxiv">
        <title>Sequencing and chromosome-scale assembly of the giantPleurodeles waltlgenome.</title>
        <authorList>
            <person name="Brown T."/>
            <person name="Elewa A."/>
            <person name="Iarovenko S."/>
            <person name="Subramanian E."/>
            <person name="Araus A.J."/>
            <person name="Petzold A."/>
            <person name="Susuki M."/>
            <person name="Suzuki K.-i.T."/>
            <person name="Hayashi T."/>
            <person name="Toyoda A."/>
            <person name="Oliveira C."/>
            <person name="Osipova E."/>
            <person name="Leigh N.D."/>
            <person name="Simon A."/>
            <person name="Yun M.H."/>
        </authorList>
    </citation>
    <scope>NUCLEOTIDE SEQUENCE</scope>
    <source>
        <strain evidence="2">20211129_DDA</strain>
        <tissue evidence="2">Liver</tissue>
    </source>
</reference>
<evidence type="ECO:0000256" key="1">
    <source>
        <dbReference type="SAM" id="MobiDB-lite"/>
    </source>
</evidence>
<gene>
    <name evidence="2" type="ORF">NDU88_001163</name>
</gene>
<evidence type="ECO:0000313" key="2">
    <source>
        <dbReference type="EMBL" id="KAJ1169257.1"/>
    </source>
</evidence>
<feature type="non-terminal residue" evidence="2">
    <location>
        <position position="1"/>
    </location>
</feature>
<accession>A0AAV7SYP7</accession>
<keyword evidence="3" id="KW-1185">Reference proteome</keyword>